<feature type="transmembrane region" description="Helical" evidence="8">
    <location>
        <begin position="36"/>
        <end position="58"/>
    </location>
</feature>
<dbReference type="Pfam" id="PF01032">
    <property type="entry name" value="FecCD"/>
    <property type="match status" value="1"/>
</dbReference>
<proteinExistence type="inferred from homology"/>
<gene>
    <name evidence="9" type="ORF">GCM10025789_24300</name>
</gene>
<dbReference type="InterPro" id="IPR000522">
    <property type="entry name" value="ABC_transptr_permease_BtuC"/>
</dbReference>
<sequence>MVTRNGLADPGLLGVTAGGGLAAVLMLWLAPQAGPVAIQLTASVGALLTFLAVVALAGGATPVRVVLVGIGAAAALQAITTVVVLSLDPWDTAAVQTWLAGSTYGRAAQDLAPVAVTLLVTGVLLLVNHRTLDLLAVGEDQPTVLGVRTNRARWLILAAAALLAAAAISAAGTVGFVGLVAPHVARRLVGAGHKWVIPLSILLGAVLLGLADTIGRSVIAPAQIPAGLVVALVGTPVFALLIAHRRRHV</sequence>
<dbReference type="Gene3D" id="1.10.3470.10">
    <property type="entry name" value="ABC transporter involved in vitamin B12 uptake, BtuC"/>
    <property type="match status" value="1"/>
</dbReference>
<dbReference type="SUPFAM" id="SSF81345">
    <property type="entry name" value="ABC transporter involved in vitamin B12 uptake, BtuC"/>
    <property type="match status" value="1"/>
</dbReference>
<evidence type="ECO:0000256" key="4">
    <source>
        <dbReference type="ARBA" id="ARBA00022475"/>
    </source>
</evidence>
<feature type="transmembrane region" description="Helical" evidence="8">
    <location>
        <begin position="154"/>
        <end position="180"/>
    </location>
</feature>
<feature type="transmembrane region" description="Helical" evidence="8">
    <location>
        <begin position="65"/>
        <end position="87"/>
    </location>
</feature>
<evidence type="ECO:0000256" key="1">
    <source>
        <dbReference type="ARBA" id="ARBA00004651"/>
    </source>
</evidence>
<reference evidence="10" key="1">
    <citation type="journal article" date="2019" name="Int. J. Syst. Evol. Microbiol.">
        <title>The Global Catalogue of Microorganisms (GCM) 10K type strain sequencing project: providing services to taxonomists for standard genome sequencing and annotation.</title>
        <authorList>
            <consortium name="The Broad Institute Genomics Platform"/>
            <consortium name="The Broad Institute Genome Sequencing Center for Infectious Disease"/>
            <person name="Wu L."/>
            <person name="Ma J."/>
        </authorList>
    </citation>
    <scope>NUCLEOTIDE SEQUENCE [LARGE SCALE GENOMIC DNA]</scope>
    <source>
        <strain evidence="10">JCM 19125</strain>
    </source>
</reference>
<feature type="transmembrane region" description="Helical" evidence="8">
    <location>
        <begin position="226"/>
        <end position="244"/>
    </location>
</feature>
<evidence type="ECO:0000256" key="2">
    <source>
        <dbReference type="ARBA" id="ARBA00007935"/>
    </source>
</evidence>
<protein>
    <recommendedName>
        <fullName evidence="11">Iron ABC transporter permease</fullName>
    </recommendedName>
</protein>
<dbReference type="InterPro" id="IPR037294">
    <property type="entry name" value="ABC_BtuC-like"/>
</dbReference>
<evidence type="ECO:0000256" key="3">
    <source>
        <dbReference type="ARBA" id="ARBA00022448"/>
    </source>
</evidence>
<evidence type="ECO:0000256" key="8">
    <source>
        <dbReference type="SAM" id="Phobius"/>
    </source>
</evidence>
<evidence type="ECO:0000313" key="10">
    <source>
        <dbReference type="Proteomes" id="UP001501521"/>
    </source>
</evidence>
<keyword evidence="3" id="KW-0813">Transport</keyword>
<organism evidence="9 10">
    <name type="scientific">Tessaracoccus lubricantis</name>
    <dbReference type="NCBI Taxonomy" id="545543"/>
    <lineage>
        <taxon>Bacteria</taxon>
        <taxon>Bacillati</taxon>
        <taxon>Actinomycetota</taxon>
        <taxon>Actinomycetes</taxon>
        <taxon>Propionibacteriales</taxon>
        <taxon>Propionibacteriaceae</taxon>
        <taxon>Tessaracoccus</taxon>
    </lineage>
</organism>
<dbReference type="CDD" id="cd06550">
    <property type="entry name" value="TM_ABC_iron-siderophores_like"/>
    <property type="match status" value="1"/>
</dbReference>
<accession>A0ABP9FM59</accession>
<evidence type="ECO:0000256" key="5">
    <source>
        <dbReference type="ARBA" id="ARBA00022692"/>
    </source>
</evidence>
<feature type="transmembrane region" description="Helical" evidence="8">
    <location>
        <begin position="12"/>
        <end position="30"/>
    </location>
</feature>
<comment type="caution">
    <text evidence="9">The sequence shown here is derived from an EMBL/GenBank/DDBJ whole genome shotgun (WGS) entry which is preliminary data.</text>
</comment>
<keyword evidence="5 8" id="KW-0812">Transmembrane</keyword>
<dbReference type="PANTHER" id="PTHR30472:SF37">
    <property type="entry name" value="FE(3+) DICITRATE TRANSPORT SYSTEM PERMEASE PROTEIN FECD-RELATED"/>
    <property type="match status" value="1"/>
</dbReference>
<comment type="similarity">
    <text evidence="2">Belongs to the binding-protein-dependent transport system permease family. FecCD subfamily.</text>
</comment>
<dbReference type="PANTHER" id="PTHR30472">
    <property type="entry name" value="FERRIC ENTEROBACTIN TRANSPORT SYSTEM PERMEASE PROTEIN"/>
    <property type="match status" value="1"/>
</dbReference>
<comment type="subcellular location">
    <subcellularLocation>
        <location evidence="1">Cell membrane</location>
        <topology evidence="1">Multi-pass membrane protein</topology>
    </subcellularLocation>
</comment>
<feature type="transmembrane region" description="Helical" evidence="8">
    <location>
        <begin position="107"/>
        <end position="127"/>
    </location>
</feature>
<evidence type="ECO:0008006" key="11">
    <source>
        <dbReference type="Google" id="ProtNLM"/>
    </source>
</evidence>
<dbReference type="Proteomes" id="UP001501521">
    <property type="component" value="Unassembled WGS sequence"/>
</dbReference>
<dbReference type="EMBL" id="BAABLV010000036">
    <property type="protein sequence ID" value="GAA4904355.1"/>
    <property type="molecule type" value="Genomic_DNA"/>
</dbReference>
<evidence type="ECO:0000256" key="7">
    <source>
        <dbReference type="ARBA" id="ARBA00023136"/>
    </source>
</evidence>
<keyword evidence="4" id="KW-1003">Cell membrane</keyword>
<evidence type="ECO:0000256" key="6">
    <source>
        <dbReference type="ARBA" id="ARBA00022989"/>
    </source>
</evidence>
<feature type="transmembrane region" description="Helical" evidence="8">
    <location>
        <begin position="195"/>
        <end position="214"/>
    </location>
</feature>
<name>A0ABP9FM59_9ACTN</name>
<keyword evidence="10" id="KW-1185">Reference proteome</keyword>
<evidence type="ECO:0000313" key="9">
    <source>
        <dbReference type="EMBL" id="GAA4904355.1"/>
    </source>
</evidence>
<keyword evidence="7 8" id="KW-0472">Membrane</keyword>
<keyword evidence="6 8" id="KW-1133">Transmembrane helix</keyword>